<feature type="region of interest" description="Disordered" evidence="1">
    <location>
        <begin position="249"/>
        <end position="272"/>
    </location>
</feature>
<sequence>MVVAIWNKSLLAAFLVASLGVYGLLLPAEQTFPGRLPRLDPSPAPTLAAVAIPELFGRDNSETCAYLWGSTEYGISCDAGYTCSTNPTGSVFHCCTTGSGSCFMPSACLDYTAYQSGLCSGMGASTACCSDSNTPYCTGVILVDKPSVSLVGCFSTKTYLPLYANPTEPTTTSPTITRTSITSPESTTPSPTPTPTTTSTPTPTPTPTQPTSKNSTPVGAIVGGTIGGVAVIAIIAGLIAWIIIKTRRGGGAGADQPGQAAPPTPLPPMTGGAPPYGGHASYIDPRASVAAKSPHESVYYSSSVGSPVAGSDRGSVAFGGFYPQMQAQQQAQQQPGPQPVVGAAQQGQVYDFPQHRPGLYASEMSGGTL</sequence>
<keyword evidence="2" id="KW-0812">Transmembrane</keyword>
<keyword evidence="2" id="KW-1133">Transmembrane helix</keyword>
<name>A0AAJ0FLM5_9PEZI</name>
<protein>
    <recommendedName>
        <fullName evidence="5">Mid2 domain-containing protein</fullName>
    </recommendedName>
</protein>
<keyword evidence="2" id="KW-0472">Membrane</keyword>
<keyword evidence="4" id="KW-1185">Reference proteome</keyword>
<dbReference type="AlphaFoldDB" id="A0AAJ0FLM5"/>
<dbReference type="EMBL" id="MU839016">
    <property type="protein sequence ID" value="KAK1765255.1"/>
    <property type="molecule type" value="Genomic_DNA"/>
</dbReference>
<reference evidence="3" key="1">
    <citation type="submission" date="2023-06" db="EMBL/GenBank/DDBJ databases">
        <title>Genome-scale phylogeny and comparative genomics of the fungal order Sordariales.</title>
        <authorList>
            <consortium name="Lawrence Berkeley National Laboratory"/>
            <person name="Hensen N."/>
            <person name="Bonometti L."/>
            <person name="Westerberg I."/>
            <person name="Brannstrom I.O."/>
            <person name="Guillou S."/>
            <person name="Cros-Aarteil S."/>
            <person name="Calhoun S."/>
            <person name="Haridas S."/>
            <person name="Kuo A."/>
            <person name="Mondo S."/>
            <person name="Pangilinan J."/>
            <person name="Riley R."/>
            <person name="Labutti K."/>
            <person name="Andreopoulos B."/>
            <person name="Lipzen A."/>
            <person name="Chen C."/>
            <person name="Yanf M."/>
            <person name="Daum C."/>
            <person name="Ng V."/>
            <person name="Clum A."/>
            <person name="Steindorff A."/>
            <person name="Ohm R."/>
            <person name="Martin F."/>
            <person name="Silar P."/>
            <person name="Natvig D."/>
            <person name="Lalanne C."/>
            <person name="Gautier V."/>
            <person name="Ament-Velasquez S.L."/>
            <person name="Kruys A."/>
            <person name="Hutchinson M.I."/>
            <person name="Powell A.J."/>
            <person name="Barry K."/>
            <person name="Miller A.N."/>
            <person name="Grigoriev I.V."/>
            <person name="Debuchy R."/>
            <person name="Gladieux P."/>
            <person name="Thoren M.H."/>
            <person name="Johannesson H."/>
        </authorList>
    </citation>
    <scope>NUCLEOTIDE SEQUENCE</scope>
    <source>
        <strain evidence="3">8032-3</strain>
    </source>
</reference>
<comment type="caution">
    <text evidence="3">The sequence shown here is derived from an EMBL/GenBank/DDBJ whole genome shotgun (WGS) entry which is preliminary data.</text>
</comment>
<organism evidence="3 4">
    <name type="scientific">Phialemonium atrogriseum</name>
    <dbReference type="NCBI Taxonomy" id="1093897"/>
    <lineage>
        <taxon>Eukaryota</taxon>
        <taxon>Fungi</taxon>
        <taxon>Dikarya</taxon>
        <taxon>Ascomycota</taxon>
        <taxon>Pezizomycotina</taxon>
        <taxon>Sordariomycetes</taxon>
        <taxon>Sordariomycetidae</taxon>
        <taxon>Cephalothecales</taxon>
        <taxon>Cephalothecaceae</taxon>
        <taxon>Phialemonium</taxon>
    </lineage>
</organism>
<feature type="compositionally biased region" description="Low complexity" evidence="1">
    <location>
        <begin position="167"/>
        <end position="201"/>
    </location>
</feature>
<evidence type="ECO:0008006" key="5">
    <source>
        <dbReference type="Google" id="ProtNLM"/>
    </source>
</evidence>
<gene>
    <name evidence="3" type="ORF">QBC33DRAFT_544999</name>
</gene>
<proteinExistence type="predicted"/>
<feature type="transmembrane region" description="Helical" evidence="2">
    <location>
        <begin position="218"/>
        <end position="244"/>
    </location>
</feature>
<dbReference type="Proteomes" id="UP001244011">
    <property type="component" value="Unassembled WGS sequence"/>
</dbReference>
<dbReference type="RefSeq" id="XP_060281468.1">
    <property type="nucleotide sequence ID" value="XM_060428518.1"/>
</dbReference>
<dbReference type="GeneID" id="85311705"/>
<evidence type="ECO:0000313" key="4">
    <source>
        <dbReference type="Proteomes" id="UP001244011"/>
    </source>
</evidence>
<evidence type="ECO:0000313" key="3">
    <source>
        <dbReference type="EMBL" id="KAK1765255.1"/>
    </source>
</evidence>
<evidence type="ECO:0000256" key="1">
    <source>
        <dbReference type="SAM" id="MobiDB-lite"/>
    </source>
</evidence>
<accession>A0AAJ0FLM5</accession>
<feature type="region of interest" description="Disordered" evidence="1">
    <location>
        <begin position="167"/>
        <end position="216"/>
    </location>
</feature>
<dbReference type="PANTHER" id="PTHR16861:SF4">
    <property type="entry name" value="SH3 DOMAIN PROTEIN (AFU_ORTHOLOGUE AFUA_1G13610)"/>
    <property type="match status" value="1"/>
</dbReference>
<evidence type="ECO:0000256" key="2">
    <source>
        <dbReference type="SAM" id="Phobius"/>
    </source>
</evidence>
<dbReference type="PANTHER" id="PTHR16861">
    <property type="entry name" value="GLYCOPROTEIN 38"/>
    <property type="match status" value="1"/>
</dbReference>